<name>A0AC35FKH2_9BILA</name>
<reference evidence="2" key="1">
    <citation type="submission" date="2022-11" db="UniProtKB">
        <authorList>
            <consortium name="WormBaseParasite"/>
        </authorList>
    </citation>
    <scope>IDENTIFICATION</scope>
</reference>
<proteinExistence type="predicted"/>
<dbReference type="Proteomes" id="UP000887580">
    <property type="component" value="Unplaced"/>
</dbReference>
<evidence type="ECO:0000313" key="1">
    <source>
        <dbReference type="Proteomes" id="UP000887580"/>
    </source>
</evidence>
<protein>
    <submittedName>
        <fullName evidence="2">RING-type domain-containing protein</fullName>
    </submittedName>
</protein>
<organism evidence="1 2">
    <name type="scientific">Panagrolaimus sp. PS1159</name>
    <dbReference type="NCBI Taxonomy" id="55785"/>
    <lineage>
        <taxon>Eukaryota</taxon>
        <taxon>Metazoa</taxon>
        <taxon>Ecdysozoa</taxon>
        <taxon>Nematoda</taxon>
        <taxon>Chromadorea</taxon>
        <taxon>Rhabditida</taxon>
        <taxon>Tylenchina</taxon>
        <taxon>Panagrolaimomorpha</taxon>
        <taxon>Panagrolaimoidea</taxon>
        <taxon>Panagrolaimidae</taxon>
        <taxon>Panagrolaimus</taxon>
    </lineage>
</organism>
<sequence>MSSSMKNGSIMKKDIPELPFDQCLVCYSSVKPSNAFIQCSHRFHLRCIKEWCQCDQKCPECTTEITNLYIETPEDCELYHTSRIRIHFSRKRLCRLTMSEIKKKIAEHIDESNDENLPPRLRLQKAIIARHMIKFLKTKKKTFGCKTDHLLEITNRRLIQIRKSLQIEYENAMEEEKISA</sequence>
<dbReference type="WBParaSite" id="PS1159_v2.g18462.t1">
    <property type="protein sequence ID" value="PS1159_v2.g18462.t1"/>
    <property type="gene ID" value="PS1159_v2.g18462"/>
</dbReference>
<accession>A0AC35FKH2</accession>
<evidence type="ECO:0000313" key="2">
    <source>
        <dbReference type="WBParaSite" id="PS1159_v2.g18462.t1"/>
    </source>
</evidence>